<dbReference type="AlphaFoldDB" id="A0A9J5Z3F6"/>
<proteinExistence type="predicted"/>
<gene>
    <name evidence="1" type="ORF">H5410_028710</name>
</gene>
<reference evidence="1 2" key="1">
    <citation type="submission" date="2020-09" db="EMBL/GenBank/DDBJ databases">
        <title>De no assembly of potato wild relative species, Solanum commersonii.</title>
        <authorList>
            <person name="Cho K."/>
        </authorList>
    </citation>
    <scope>NUCLEOTIDE SEQUENCE [LARGE SCALE GENOMIC DNA]</scope>
    <source>
        <strain evidence="1">LZ3.2</strain>
        <tissue evidence="1">Leaf</tissue>
    </source>
</reference>
<evidence type="ECO:0000313" key="1">
    <source>
        <dbReference type="EMBL" id="KAG5607218.1"/>
    </source>
</evidence>
<name>A0A9J5Z3F6_SOLCO</name>
<sequence length="102" mass="10695">MNWELKRNFVDLNSTIGNRFGVGVTDSISTPLNPSVGGIILADGSSGTCASSSGTNHGGWGKMYSSSCVRPSTCAGSNFLCLFPSISRMIKASVRCLIAFIL</sequence>
<feature type="non-terminal residue" evidence="1">
    <location>
        <position position="102"/>
    </location>
</feature>
<keyword evidence="2" id="KW-1185">Reference proteome</keyword>
<comment type="caution">
    <text evidence="1">The sequence shown here is derived from an EMBL/GenBank/DDBJ whole genome shotgun (WGS) entry which is preliminary data.</text>
</comment>
<dbReference type="OrthoDB" id="1327543at2759"/>
<evidence type="ECO:0000313" key="2">
    <source>
        <dbReference type="Proteomes" id="UP000824120"/>
    </source>
</evidence>
<protein>
    <submittedName>
        <fullName evidence="1">Uncharacterized protein</fullName>
    </submittedName>
</protein>
<dbReference type="Proteomes" id="UP000824120">
    <property type="component" value="Chromosome 5"/>
</dbReference>
<accession>A0A9J5Z3F6</accession>
<dbReference type="EMBL" id="JACXVP010000005">
    <property type="protein sequence ID" value="KAG5607218.1"/>
    <property type="molecule type" value="Genomic_DNA"/>
</dbReference>
<organism evidence="1 2">
    <name type="scientific">Solanum commersonii</name>
    <name type="common">Commerson's wild potato</name>
    <name type="synonym">Commerson's nightshade</name>
    <dbReference type="NCBI Taxonomy" id="4109"/>
    <lineage>
        <taxon>Eukaryota</taxon>
        <taxon>Viridiplantae</taxon>
        <taxon>Streptophyta</taxon>
        <taxon>Embryophyta</taxon>
        <taxon>Tracheophyta</taxon>
        <taxon>Spermatophyta</taxon>
        <taxon>Magnoliopsida</taxon>
        <taxon>eudicotyledons</taxon>
        <taxon>Gunneridae</taxon>
        <taxon>Pentapetalae</taxon>
        <taxon>asterids</taxon>
        <taxon>lamiids</taxon>
        <taxon>Solanales</taxon>
        <taxon>Solanaceae</taxon>
        <taxon>Solanoideae</taxon>
        <taxon>Solaneae</taxon>
        <taxon>Solanum</taxon>
    </lineage>
</organism>